<dbReference type="PROSITE" id="PS01314">
    <property type="entry name" value="UPF0047"/>
    <property type="match status" value="1"/>
</dbReference>
<evidence type="ECO:0008006" key="4">
    <source>
        <dbReference type="Google" id="ProtNLM"/>
    </source>
</evidence>
<organism evidence="2 3">
    <name type="scientific">Pichia membranifaciens NRRL Y-2026</name>
    <dbReference type="NCBI Taxonomy" id="763406"/>
    <lineage>
        <taxon>Eukaryota</taxon>
        <taxon>Fungi</taxon>
        <taxon>Dikarya</taxon>
        <taxon>Ascomycota</taxon>
        <taxon>Saccharomycotina</taxon>
        <taxon>Pichiomycetes</taxon>
        <taxon>Pichiales</taxon>
        <taxon>Pichiaceae</taxon>
        <taxon>Pichia</taxon>
    </lineage>
</organism>
<reference evidence="2 3" key="1">
    <citation type="journal article" date="2016" name="Proc. Natl. Acad. Sci. U.S.A.">
        <title>Comparative genomics of biotechnologically important yeasts.</title>
        <authorList>
            <person name="Riley R."/>
            <person name="Haridas S."/>
            <person name="Wolfe K.H."/>
            <person name="Lopes M.R."/>
            <person name="Hittinger C.T."/>
            <person name="Goeker M."/>
            <person name="Salamov A.A."/>
            <person name="Wisecaver J.H."/>
            <person name="Long T.M."/>
            <person name="Calvey C.H."/>
            <person name="Aerts A.L."/>
            <person name="Barry K.W."/>
            <person name="Choi C."/>
            <person name="Clum A."/>
            <person name="Coughlan A.Y."/>
            <person name="Deshpande S."/>
            <person name="Douglass A.P."/>
            <person name="Hanson S.J."/>
            <person name="Klenk H.-P."/>
            <person name="LaButti K.M."/>
            <person name="Lapidus A."/>
            <person name="Lindquist E.A."/>
            <person name="Lipzen A.M."/>
            <person name="Meier-Kolthoff J.P."/>
            <person name="Ohm R.A."/>
            <person name="Otillar R.P."/>
            <person name="Pangilinan J.L."/>
            <person name="Peng Y."/>
            <person name="Rokas A."/>
            <person name="Rosa C.A."/>
            <person name="Scheuner C."/>
            <person name="Sibirny A.A."/>
            <person name="Slot J.C."/>
            <person name="Stielow J.B."/>
            <person name="Sun H."/>
            <person name="Kurtzman C.P."/>
            <person name="Blackwell M."/>
            <person name="Grigoriev I.V."/>
            <person name="Jeffries T.W."/>
        </authorList>
    </citation>
    <scope>NUCLEOTIDE SEQUENCE [LARGE SCALE GENOMIC DNA]</scope>
    <source>
        <strain evidence="2 3">NRRL Y-2026</strain>
    </source>
</reference>
<dbReference type="RefSeq" id="XP_019017389.1">
    <property type="nucleotide sequence ID" value="XM_019164173.1"/>
</dbReference>
<dbReference type="Pfam" id="PF01894">
    <property type="entry name" value="YjbQ"/>
    <property type="match status" value="1"/>
</dbReference>
<dbReference type="PANTHER" id="PTHR30615:SF8">
    <property type="entry name" value="UPF0047 PROTEIN C4A8.02C"/>
    <property type="match status" value="1"/>
</dbReference>
<accession>A0A1E3NJM3</accession>
<dbReference type="PANTHER" id="PTHR30615">
    <property type="entry name" value="UNCHARACTERIZED PROTEIN YJBQ-RELATED"/>
    <property type="match status" value="1"/>
</dbReference>
<protein>
    <recommendedName>
        <fullName evidence="4">Secondary thiamine-phosphate synthase enzyme</fullName>
    </recommendedName>
</protein>
<dbReference type="PIRSF" id="PIRSF004681">
    <property type="entry name" value="UCP004681"/>
    <property type="match status" value="1"/>
</dbReference>
<dbReference type="AlphaFoldDB" id="A0A1E3NJM3"/>
<dbReference type="SUPFAM" id="SSF111038">
    <property type="entry name" value="YjbQ-like"/>
    <property type="match status" value="1"/>
</dbReference>
<evidence type="ECO:0000256" key="1">
    <source>
        <dbReference type="ARBA" id="ARBA00005534"/>
    </source>
</evidence>
<dbReference type="Proteomes" id="UP000094455">
    <property type="component" value="Unassembled WGS sequence"/>
</dbReference>
<dbReference type="OrthoDB" id="10255963at2759"/>
<dbReference type="InterPro" id="IPR035917">
    <property type="entry name" value="YjbQ-like_sf"/>
</dbReference>
<dbReference type="Gene3D" id="2.60.120.460">
    <property type="entry name" value="YjbQ-like"/>
    <property type="match status" value="1"/>
</dbReference>
<dbReference type="InterPro" id="IPR001602">
    <property type="entry name" value="UPF0047_YjbQ-like"/>
</dbReference>
<dbReference type="EMBL" id="KV454003">
    <property type="protein sequence ID" value="ODQ46276.1"/>
    <property type="molecule type" value="Genomic_DNA"/>
</dbReference>
<keyword evidence="3" id="KW-1185">Reference proteome</keyword>
<evidence type="ECO:0000313" key="2">
    <source>
        <dbReference type="EMBL" id="ODQ46276.1"/>
    </source>
</evidence>
<dbReference type="GeneID" id="30180860"/>
<dbReference type="STRING" id="763406.A0A1E3NJM3"/>
<proteinExistence type="inferred from homology"/>
<sequence>MSTAWEQHKFSFSPRARGCYLVTDEVVRNMPSLKEYTVGTVNLFLQHTSAAISLNENCDPDVRTDMTTALNNIVPDDEGEVFVHTDEGPDDMSGHAKSSVVGVSLTIPISNGRLALGTWQGIYLMEFRNYRHTRHCLATIQGLKK</sequence>
<comment type="similarity">
    <text evidence="1">Belongs to the UPF0047 family.</text>
</comment>
<dbReference type="NCBIfam" id="TIGR00149">
    <property type="entry name" value="TIGR00149_YjbQ"/>
    <property type="match status" value="1"/>
</dbReference>
<name>A0A1E3NJM3_9ASCO</name>
<evidence type="ECO:0000313" key="3">
    <source>
        <dbReference type="Proteomes" id="UP000094455"/>
    </source>
</evidence>
<gene>
    <name evidence="2" type="ORF">PICMEDRAFT_72359</name>
</gene>